<reference evidence="2" key="1">
    <citation type="submission" date="2023-08" db="EMBL/GenBank/DDBJ databases">
        <title>Reference Genome Resource for the Citrus Pathogen Phytophthora citrophthora.</title>
        <authorList>
            <person name="Moller H."/>
            <person name="Coetzee B."/>
            <person name="Rose L.J."/>
            <person name="Van Niekerk J.M."/>
        </authorList>
    </citation>
    <scope>NUCLEOTIDE SEQUENCE</scope>
    <source>
        <strain evidence="2">STE-U-9442</strain>
    </source>
</reference>
<proteinExistence type="predicted"/>
<sequence length="113" mass="12839">MRFQLLVFVIAILSNTATADSEAIDTDSKTGVQKSLRTQTLAEDEERSAYETVQVALHKLKFPVWLAKGREPAYVATKLKMTFPYVDDPMWGVYKSYKQAFDKRQNILHPAGL</sequence>
<feature type="signal peptide" evidence="1">
    <location>
        <begin position="1"/>
        <end position="19"/>
    </location>
</feature>
<gene>
    <name evidence="2" type="ORF">P3T76_009901</name>
</gene>
<evidence type="ECO:0000256" key="1">
    <source>
        <dbReference type="SAM" id="SignalP"/>
    </source>
</evidence>
<protein>
    <recommendedName>
        <fullName evidence="4">RxLR effector protein</fullName>
    </recommendedName>
</protein>
<organism evidence="2 3">
    <name type="scientific">Phytophthora citrophthora</name>
    <dbReference type="NCBI Taxonomy" id="4793"/>
    <lineage>
        <taxon>Eukaryota</taxon>
        <taxon>Sar</taxon>
        <taxon>Stramenopiles</taxon>
        <taxon>Oomycota</taxon>
        <taxon>Peronosporomycetes</taxon>
        <taxon>Peronosporales</taxon>
        <taxon>Peronosporaceae</taxon>
        <taxon>Phytophthora</taxon>
    </lineage>
</organism>
<dbReference type="Proteomes" id="UP001259832">
    <property type="component" value="Unassembled WGS sequence"/>
</dbReference>
<name>A0AAD9GEX5_9STRA</name>
<keyword evidence="1" id="KW-0732">Signal</keyword>
<dbReference type="AlphaFoldDB" id="A0AAD9GEX5"/>
<accession>A0AAD9GEX5</accession>
<evidence type="ECO:0000313" key="2">
    <source>
        <dbReference type="EMBL" id="KAK1937123.1"/>
    </source>
</evidence>
<keyword evidence="3" id="KW-1185">Reference proteome</keyword>
<evidence type="ECO:0008006" key="4">
    <source>
        <dbReference type="Google" id="ProtNLM"/>
    </source>
</evidence>
<dbReference type="EMBL" id="JASMQC010000020">
    <property type="protein sequence ID" value="KAK1937123.1"/>
    <property type="molecule type" value="Genomic_DNA"/>
</dbReference>
<comment type="caution">
    <text evidence="2">The sequence shown here is derived from an EMBL/GenBank/DDBJ whole genome shotgun (WGS) entry which is preliminary data.</text>
</comment>
<feature type="chain" id="PRO_5042050080" description="RxLR effector protein" evidence="1">
    <location>
        <begin position="20"/>
        <end position="113"/>
    </location>
</feature>
<evidence type="ECO:0000313" key="3">
    <source>
        <dbReference type="Proteomes" id="UP001259832"/>
    </source>
</evidence>